<evidence type="ECO:0000313" key="2">
    <source>
        <dbReference type="Proteomes" id="UP000294028"/>
    </source>
</evidence>
<reference evidence="1 2" key="1">
    <citation type="submission" date="2018-12" db="EMBL/GenBank/DDBJ databases">
        <title>Genome analysis provides insights into bioremediation potentialities of Halogeometricum borinquense strain N11.</title>
        <authorList>
            <person name="Najjari A."/>
            <person name="Youssef N."/>
            <person name="Fhoula I."/>
            <person name="Ben Dhia O."/>
            <person name="Mahjoubi M."/>
            <person name="Ouzari H.I."/>
            <person name="Cherif A."/>
        </authorList>
    </citation>
    <scope>NUCLEOTIDE SEQUENCE [LARGE SCALE GENOMIC DNA]</scope>
    <source>
        <strain evidence="1 2">N11</strain>
    </source>
</reference>
<dbReference type="PANTHER" id="PTHR35519">
    <property type="entry name" value="MEMBRANE PROTEINS"/>
    <property type="match status" value="1"/>
</dbReference>
<dbReference type="AlphaFoldDB" id="A0A482T6V2"/>
<evidence type="ECO:0000313" key="1">
    <source>
        <dbReference type="EMBL" id="RYJ13440.1"/>
    </source>
</evidence>
<dbReference type="GeneID" id="9993865"/>
<proteinExistence type="predicted"/>
<protein>
    <submittedName>
        <fullName evidence="1">DUF4112 domain-containing protein</fullName>
    </submittedName>
</protein>
<dbReference type="Pfam" id="PF13430">
    <property type="entry name" value="DUF4112"/>
    <property type="match status" value="1"/>
</dbReference>
<dbReference type="PANTHER" id="PTHR35519:SF2">
    <property type="entry name" value="PH DOMAIN PROTEIN"/>
    <property type="match status" value="1"/>
</dbReference>
<gene>
    <name evidence="1" type="ORF">ELS19_05310</name>
</gene>
<dbReference type="RefSeq" id="WP_006056933.1">
    <property type="nucleotide sequence ID" value="NZ_RZHH01000002.1"/>
</dbReference>
<accession>A0A482T6V2</accession>
<sequence>MSESALSTREAHALRRVRFLAKIMDEAVTIPGTNVGIGLDSVVGLLPVSGDLVTAVVSLYAVGEAVRLGADRHVIGQMLFNVAIDFGVGSVPVLGDVFDAVWKSNVRNANLLEKHLNSR</sequence>
<dbReference type="Proteomes" id="UP000294028">
    <property type="component" value="Unassembled WGS sequence"/>
</dbReference>
<dbReference type="InterPro" id="IPR025187">
    <property type="entry name" value="DUF4112"/>
</dbReference>
<comment type="caution">
    <text evidence="1">The sequence shown here is derived from an EMBL/GenBank/DDBJ whole genome shotgun (WGS) entry which is preliminary data.</text>
</comment>
<name>A0A482T6V2_9EURY</name>
<organism evidence="1 2">
    <name type="scientific">Halogeometricum borinquense</name>
    <dbReference type="NCBI Taxonomy" id="60847"/>
    <lineage>
        <taxon>Archaea</taxon>
        <taxon>Methanobacteriati</taxon>
        <taxon>Methanobacteriota</taxon>
        <taxon>Stenosarchaea group</taxon>
        <taxon>Halobacteria</taxon>
        <taxon>Halobacteriales</taxon>
        <taxon>Haloferacaceae</taxon>
        <taxon>Halogeometricum</taxon>
    </lineage>
</organism>
<dbReference type="EMBL" id="RZHH01000002">
    <property type="protein sequence ID" value="RYJ13440.1"/>
    <property type="molecule type" value="Genomic_DNA"/>
</dbReference>